<feature type="region of interest" description="Disordered" evidence="1">
    <location>
        <begin position="253"/>
        <end position="293"/>
    </location>
</feature>
<dbReference type="Proteomes" id="UP001370758">
    <property type="component" value="Unassembled WGS sequence"/>
</dbReference>
<organism evidence="2 3">
    <name type="scientific">Arthrobotrys musiformis</name>
    <dbReference type="NCBI Taxonomy" id="47236"/>
    <lineage>
        <taxon>Eukaryota</taxon>
        <taxon>Fungi</taxon>
        <taxon>Dikarya</taxon>
        <taxon>Ascomycota</taxon>
        <taxon>Pezizomycotina</taxon>
        <taxon>Orbiliomycetes</taxon>
        <taxon>Orbiliales</taxon>
        <taxon>Orbiliaceae</taxon>
        <taxon>Arthrobotrys</taxon>
    </lineage>
</organism>
<evidence type="ECO:0000256" key="1">
    <source>
        <dbReference type="SAM" id="MobiDB-lite"/>
    </source>
</evidence>
<comment type="caution">
    <text evidence="2">The sequence shown here is derived from an EMBL/GenBank/DDBJ whole genome shotgun (WGS) entry which is preliminary data.</text>
</comment>
<proteinExistence type="predicted"/>
<sequence>MPQAKGSSTPMEGPLNPENVKIIPFTGPGEDPASLVGLLLISATPIHGYPLTLSFRQYRKGPRDVEIHSSVLGRFFHVEVCDLLREHLPKATGIHPLKVIAAAFGSKKVEYSAPYALPYRHLFRKKRTDEYNLIGLQLEGMSRMGWIWAEDLDRSFEEGQIKSSVYIPTETLSTIHRPKRIHRLSVEDLKKLTVPGRVSARRGGARLIQLVLGDRDADQAADLSTADIKDLERMMKALDAGLTTMSALQHDLEGRKQDHKKTQAPGELSDLSELSEHDSISSDIMDFDLGTSG</sequence>
<accession>A0AAV9VZ66</accession>
<name>A0AAV9VZ66_9PEZI</name>
<gene>
    <name evidence="2" type="ORF">TWF481_011685</name>
</gene>
<evidence type="ECO:0000313" key="3">
    <source>
        <dbReference type="Proteomes" id="UP001370758"/>
    </source>
</evidence>
<protein>
    <submittedName>
        <fullName evidence="2">Uncharacterized protein</fullName>
    </submittedName>
</protein>
<evidence type="ECO:0000313" key="2">
    <source>
        <dbReference type="EMBL" id="KAK6499114.1"/>
    </source>
</evidence>
<dbReference type="AlphaFoldDB" id="A0AAV9VZ66"/>
<dbReference type="EMBL" id="JAVHJL010000008">
    <property type="protein sequence ID" value="KAK6499114.1"/>
    <property type="molecule type" value="Genomic_DNA"/>
</dbReference>
<reference evidence="2 3" key="1">
    <citation type="submission" date="2023-08" db="EMBL/GenBank/DDBJ databases">
        <authorList>
            <person name="Palmer J.M."/>
        </authorList>
    </citation>
    <scope>NUCLEOTIDE SEQUENCE [LARGE SCALE GENOMIC DNA]</scope>
    <source>
        <strain evidence="2 3">TWF481</strain>
    </source>
</reference>
<keyword evidence="3" id="KW-1185">Reference proteome</keyword>